<evidence type="ECO:0000256" key="1">
    <source>
        <dbReference type="SAM" id="MobiDB-lite"/>
    </source>
</evidence>
<dbReference type="PANTHER" id="PTHR10351">
    <property type="entry name" value="TRANSCRIPTION FACTOR BTF3 FAMILY MEMBER"/>
    <property type="match status" value="1"/>
</dbReference>
<keyword evidence="3" id="KW-1185">Reference proteome</keyword>
<dbReference type="InterPro" id="IPR039370">
    <property type="entry name" value="BTF3"/>
</dbReference>
<name>A0A314UU07_PRUYE</name>
<protein>
    <submittedName>
        <fullName evidence="2">Uncharacterized protein</fullName>
    </submittedName>
</protein>
<organism evidence="2 3">
    <name type="scientific">Prunus yedoensis var. nudiflora</name>
    <dbReference type="NCBI Taxonomy" id="2094558"/>
    <lineage>
        <taxon>Eukaryota</taxon>
        <taxon>Viridiplantae</taxon>
        <taxon>Streptophyta</taxon>
        <taxon>Embryophyta</taxon>
        <taxon>Tracheophyta</taxon>
        <taxon>Spermatophyta</taxon>
        <taxon>Magnoliopsida</taxon>
        <taxon>eudicotyledons</taxon>
        <taxon>Gunneridae</taxon>
        <taxon>Pentapetalae</taxon>
        <taxon>rosids</taxon>
        <taxon>fabids</taxon>
        <taxon>Rosales</taxon>
        <taxon>Rosaceae</taxon>
        <taxon>Amygdaloideae</taxon>
        <taxon>Amygdaleae</taxon>
        <taxon>Prunus</taxon>
    </lineage>
</organism>
<sequence>MNWEKLMKMAGAVRTGGKGSMRRKEKAVHETTTTDDKRLQSTSKRIGGERYPFNQVNTFMDDAVIQFINPRELQDILSSILSATWGQITWTI</sequence>
<dbReference type="Proteomes" id="UP000250321">
    <property type="component" value="Unassembled WGS sequence"/>
</dbReference>
<evidence type="ECO:0000313" key="2">
    <source>
        <dbReference type="EMBL" id="PQM40911.1"/>
    </source>
</evidence>
<accession>A0A314UU07</accession>
<evidence type="ECO:0000313" key="3">
    <source>
        <dbReference type="Proteomes" id="UP000250321"/>
    </source>
</evidence>
<proteinExistence type="predicted"/>
<comment type="caution">
    <text evidence="2">The sequence shown here is derived from an EMBL/GenBank/DDBJ whole genome shotgun (WGS) entry which is preliminary data.</text>
</comment>
<dbReference type="OrthoDB" id="8033832at2759"/>
<feature type="compositionally biased region" description="Basic and acidic residues" evidence="1">
    <location>
        <begin position="27"/>
        <end position="38"/>
    </location>
</feature>
<dbReference type="AlphaFoldDB" id="A0A314UU07"/>
<dbReference type="STRING" id="2094558.A0A314UU07"/>
<gene>
    <name evidence="2" type="ORF">Pyn_35239</name>
</gene>
<dbReference type="EMBL" id="PJQY01003012">
    <property type="protein sequence ID" value="PQM40911.1"/>
    <property type="molecule type" value="Genomic_DNA"/>
</dbReference>
<feature type="region of interest" description="Disordered" evidence="1">
    <location>
        <begin position="14"/>
        <end position="38"/>
    </location>
</feature>
<reference evidence="2 3" key="1">
    <citation type="submission" date="2018-02" db="EMBL/GenBank/DDBJ databases">
        <title>Draft genome of wild Prunus yedoensis var. nudiflora.</title>
        <authorList>
            <person name="Baek S."/>
            <person name="Kim J.-H."/>
            <person name="Choi K."/>
            <person name="Kim G.-B."/>
            <person name="Cho A."/>
            <person name="Jang H."/>
            <person name="Shin C.-H."/>
            <person name="Yu H.-J."/>
            <person name="Mun J.-H."/>
        </authorList>
    </citation>
    <scope>NUCLEOTIDE SEQUENCE [LARGE SCALE GENOMIC DNA]</scope>
    <source>
        <strain evidence="3">cv. Jeju island</strain>
        <tissue evidence="2">Leaf</tissue>
    </source>
</reference>